<name>A0A6P6BXI2_PTEVA</name>
<proteinExistence type="predicted"/>
<feature type="compositionally biased region" description="Low complexity" evidence="1">
    <location>
        <begin position="13"/>
        <end position="37"/>
    </location>
</feature>
<evidence type="ECO:0000256" key="1">
    <source>
        <dbReference type="SAM" id="MobiDB-lite"/>
    </source>
</evidence>
<organism evidence="2 3">
    <name type="scientific">Pteropus vampyrus</name>
    <name type="common">Large flying fox</name>
    <dbReference type="NCBI Taxonomy" id="132908"/>
    <lineage>
        <taxon>Eukaryota</taxon>
        <taxon>Metazoa</taxon>
        <taxon>Chordata</taxon>
        <taxon>Craniata</taxon>
        <taxon>Vertebrata</taxon>
        <taxon>Euteleostomi</taxon>
        <taxon>Mammalia</taxon>
        <taxon>Eutheria</taxon>
        <taxon>Laurasiatheria</taxon>
        <taxon>Chiroptera</taxon>
        <taxon>Yinpterochiroptera</taxon>
        <taxon>Pteropodoidea</taxon>
        <taxon>Pteropodidae</taxon>
        <taxon>Pteropodinae</taxon>
        <taxon>Pteropus</taxon>
    </lineage>
</organism>
<sequence>MAARTPGALEALGCARRAGGPSRRPGNGLGSAPSQTLPAPPSPPALAGLREASPERRNLLLFIVWRLHAVLAVALPSPGSACVRECVCASECVRGGARAGGSGRARGKARKHLSLHRETICSGTRKFARGRERAASERTRGSGSGAGDHGTAGASSAGVKAALPLLPRTPRFLKPYGETLTLPSLLQRVSNTVLPKRHSSLGRVERCFTTVQQYHVTRVEAPIILTPLFQAMCAPGVPGAFADNSSFQTKHLGNGEGFDPFSDLLSTMNGWM</sequence>
<evidence type="ECO:0000313" key="2">
    <source>
        <dbReference type="Proteomes" id="UP000515202"/>
    </source>
</evidence>
<feature type="compositionally biased region" description="Basic and acidic residues" evidence="1">
    <location>
        <begin position="129"/>
        <end position="140"/>
    </location>
</feature>
<accession>A0A6P6BXI2</accession>
<dbReference type="RefSeq" id="XP_023379605.1">
    <property type="nucleotide sequence ID" value="XM_023523837.1"/>
</dbReference>
<dbReference type="KEGG" id="pvp:105306092"/>
<dbReference type="GeneID" id="105306092"/>
<dbReference type="AlphaFoldDB" id="A0A6P6BXI2"/>
<gene>
    <name evidence="3" type="primary">LOC105306092</name>
</gene>
<dbReference type="Proteomes" id="UP000515202">
    <property type="component" value="Unplaced"/>
</dbReference>
<evidence type="ECO:0000313" key="3">
    <source>
        <dbReference type="RefSeq" id="XP_023379605.1"/>
    </source>
</evidence>
<keyword evidence="2" id="KW-1185">Reference proteome</keyword>
<protein>
    <submittedName>
        <fullName evidence="3">Uncharacterized protein LOC105306092</fullName>
    </submittedName>
</protein>
<feature type="region of interest" description="Disordered" evidence="1">
    <location>
        <begin position="1"/>
        <end position="47"/>
    </location>
</feature>
<reference evidence="3" key="1">
    <citation type="submission" date="2025-08" db="UniProtKB">
        <authorList>
            <consortium name="RefSeq"/>
        </authorList>
    </citation>
    <scope>IDENTIFICATION</scope>
    <source>
        <tissue evidence="3">Kidney</tissue>
    </source>
</reference>
<feature type="region of interest" description="Disordered" evidence="1">
    <location>
        <begin position="126"/>
        <end position="155"/>
    </location>
</feature>